<dbReference type="InterPro" id="IPR001841">
    <property type="entry name" value="Znf_RING"/>
</dbReference>
<organism evidence="4 5">
    <name type="scientific">Chrysochromulina tobinii</name>
    <dbReference type="NCBI Taxonomy" id="1460289"/>
    <lineage>
        <taxon>Eukaryota</taxon>
        <taxon>Haptista</taxon>
        <taxon>Haptophyta</taxon>
        <taxon>Prymnesiophyceae</taxon>
        <taxon>Prymnesiales</taxon>
        <taxon>Chrysochromulinaceae</taxon>
        <taxon>Chrysochromulina</taxon>
    </lineage>
</organism>
<keyword evidence="1" id="KW-0863">Zinc-finger</keyword>
<dbReference type="EMBL" id="JWZX01003049">
    <property type="protein sequence ID" value="KOO24825.1"/>
    <property type="molecule type" value="Genomic_DNA"/>
</dbReference>
<sequence length="326" mass="35391">MEFILGSTTSRTAPVASTRDVLPLTAAISIKRPTECMVCMEAPRKIRFACGHLACCEKCTADLIATADNRVPQNACPMCRAEIIVWEQLGEDDDAFTYRQPAGPVPGPIKTKPPRPPDPARSPDAVALDQEPFVLLFRESGSVGISLARPWRGPQGLMHSVRDVSFGSPADDLGCPTGGVILHVNGVSVIGMSRAEVLQRTQERPLRIVMRLPLAGEWPIPDPPNQPPLRATVIPKGCWDVQYTVTLPPSVVAGETLIVAMPPKYTVHVAFVVPRTVAPGAQLLLKVAPEDLRKLRKSRGRLALIAMNIIQARRTVRYSIATTPTL</sequence>
<dbReference type="SUPFAM" id="SSF57850">
    <property type="entry name" value="RING/U-box"/>
    <property type="match status" value="1"/>
</dbReference>
<evidence type="ECO:0000256" key="1">
    <source>
        <dbReference type="PROSITE-ProRule" id="PRU00175"/>
    </source>
</evidence>
<feature type="domain" description="RING-type" evidence="3">
    <location>
        <begin position="36"/>
        <end position="80"/>
    </location>
</feature>
<proteinExistence type="predicted"/>
<dbReference type="Gene3D" id="2.30.42.10">
    <property type="match status" value="1"/>
</dbReference>
<evidence type="ECO:0000256" key="2">
    <source>
        <dbReference type="SAM" id="MobiDB-lite"/>
    </source>
</evidence>
<comment type="caution">
    <text evidence="4">The sequence shown here is derived from an EMBL/GenBank/DDBJ whole genome shotgun (WGS) entry which is preliminary data.</text>
</comment>
<keyword evidence="5" id="KW-1185">Reference proteome</keyword>
<dbReference type="SUPFAM" id="SSF50156">
    <property type="entry name" value="PDZ domain-like"/>
    <property type="match status" value="1"/>
</dbReference>
<dbReference type="InterPro" id="IPR013083">
    <property type="entry name" value="Znf_RING/FYVE/PHD"/>
</dbReference>
<dbReference type="Pfam" id="PF13920">
    <property type="entry name" value="zf-C3HC4_3"/>
    <property type="match status" value="1"/>
</dbReference>
<name>A0A0M0JEE0_9EUKA</name>
<dbReference type="PROSITE" id="PS50089">
    <property type="entry name" value="ZF_RING_2"/>
    <property type="match status" value="1"/>
</dbReference>
<gene>
    <name evidence="4" type="ORF">Ctob_005537</name>
</gene>
<evidence type="ECO:0000259" key="3">
    <source>
        <dbReference type="PROSITE" id="PS50089"/>
    </source>
</evidence>
<dbReference type="InterPro" id="IPR036034">
    <property type="entry name" value="PDZ_sf"/>
</dbReference>
<dbReference type="Gene3D" id="3.30.40.10">
    <property type="entry name" value="Zinc/RING finger domain, C3HC4 (zinc finger)"/>
    <property type="match status" value="1"/>
</dbReference>
<protein>
    <recommendedName>
        <fullName evidence="3">RING-type domain-containing protein</fullName>
    </recommendedName>
</protein>
<dbReference type="Proteomes" id="UP000037460">
    <property type="component" value="Unassembled WGS sequence"/>
</dbReference>
<evidence type="ECO:0000313" key="4">
    <source>
        <dbReference type="EMBL" id="KOO24825.1"/>
    </source>
</evidence>
<reference evidence="5" key="1">
    <citation type="journal article" date="2015" name="PLoS Genet.">
        <title>Genome Sequence and Transcriptome Analyses of Chrysochromulina tobin: Metabolic Tools for Enhanced Algal Fitness in the Prominent Order Prymnesiales (Haptophyceae).</title>
        <authorList>
            <person name="Hovde B.T."/>
            <person name="Deodato C.R."/>
            <person name="Hunsperger H.M."/>
            <person name="Ryken S.A."/>
            <person name="Yost W."/>
            <person name="Jha R.K."/>
            <person name="Patterson J."/>
            <person name="Monnat R.J. Jr."/>
            <person name="Barlow S.B."/>
            <person name="Starkenburg S.R."/>
            <person name="Cattolico R.A."/>
        </authorList>
    </citation>
    <scope>NUCLEOTIDE SEQUENCE</scope>
    <source>
        <strain evidence="5">CCMP291</strain>
    </source>
</reference>
<evidence type="ECO:0000313" key="5">
    <source>
        <dbReference type="Proteomes" id="UP000037460"/>
    </source>
</evidence>
<keyword evidence="1" id="KW-0479">Metal-binding</keyword>
<dbReference type="GO" id="GO:0008270">
    <property type="term" value="F:zinc ion binding"/>
    <property type="evidence" value="ECO:0007669"/>
    <property type="project" value="UniProtKB-KW"/>
</dbReference>
<accession>A0A0M0JEE0</accession>
<feature type="region of interest" description="Disordered" evidence="2">
    <location>
        <begin position="96"/>
        <end position="124"/>
    </location>
</feature>
<keyword evidence="1" id="KW-0862">Zinc</keyword>
<dbReference type="AlphaFoldDB" id="A0A0M0JEE0"/>